<evidence type="ECO:0000256" key="5">
    <source>
        <dbReference type="ARBA" id="ARBA00022755"/>
    </source>
</evidence>
<evidence type="ECO:0000256" key="6">
    <source>
        <dbReference type="ARBA" id="ARBA00022840"/>
    </source>
</evidence>
<proteinExistence type="predicted"/>
<dbReference type="SUPFAM" id="SSF56104">
    <property type="entry name" value="SAICAR synthase-like"/>
    <property type="match status" value="1"/>
</dbReference>
<protein>
    <recommendedName>
        <fullName evidence="2">phosphoribosylaminoimidazolesuccinocarboxamide synthase</fullName>
        <ecNumber evidence="2">6.3.2.6</ecNumber>
    </recommendedName>
</protein>
<dbReference type="UniPathway" id="UPA00074">
    <property type="reaction ID" value="UER00131"/>
</dbReference>
<dbReference type="Pfam" id="PF01259">
    <property type="entry name" value="SAICAR_synt"/>
    <property type="match status" value="1"/>
</dbReference>
<dbReference type="EMBL" id="UINC01126291">
    <property type="protein sequence ID" value="SVD04675.1"/>
    <property type="molecule type" value="Genomic_DNA"/>
</dbReference>
<dbReference type="PANTHER" id="PTHR43599">
    <property type="entry name" value="MULTIFUNCTIONAL PROTEIN ADE2"/>
    <property type="match status" value="1"/>
</dbReference>
<accession>A0A382S5B9</accession>
<dbReference type="Gene3D" id="3.30.470.20">
    <property type="entry name" value="ATP-grasp fold, B domain"/>
    <property type="match status" value="1"/>
</dbReference>
<evidence type="ECO:0000256" key="2">
    <source>
        <dbReference type="ARBA" id="ARBA00012217"/>
    </source>
</evidence>
<dbReference type="GO" id="GO:0006189">
    <property type="term" value="P:'de novo' IMP biosynthetic process"/>
    <property type="evidence" value="ECO:0007669"/>
    <property type="project" value="UniProtKB-UniPathway"/>
</dbReference>
<sequence length="126" mass="15108">QFNPPILEFFYKNDDLHDPLINDCHAVTFGWATQEELDMLRKYGYKVNDLMVEYFKERKIRLVDFKLEFGRHKGEILLGDEISPDGCRLWHSETGEKMDKDRFRFSMGSVEEKYREVYNLVCSEKK</sequence>
<comment type="pathway">
    <text evidence="1">Purine metabolism; IMP biosynthesis via de novo pathway; 5-amino-1-(5-phospho-D-ribosyl)imidazole-4-carboxamide from 5-amino-1-(5-phospho-D-ribosyl)imidazole-4-carboxylate: step 1/2.</text>
</comment>
<dbReference type="InterPro" id="IPR028923">
    <property type="entry name" value="SAICAR_synt/ADE2_N"/>
</dbReference>
<dbReference type="AlphaFoldDB" id="A0A382S5B9"/>
<dbReference type="InterPro" id="IPR018236">
    <property type="entry name" value="SAICAR_synthetase_CS"/>
</dbReference>
<evidence type="ECO:0000256" key="4">
    <source>
        <dbReference type="ARBA" id="ARBA00022741"/>
    </source>
</evidence>
<keyword evidence="4" id="KW-0547">Nucleotide-binding</keyword>
<dbReference type="GO" id="GO:0004639">
    <property type="term" value="F:phosphoribosylaminoimidazolesuccinocarboxamide synthase activity"/>
    <property type="evidence" value="ECO:0007669"/>
    <property type="project" value="UniProtKB-EC"/>
</dbReference>
<dbReference type="PANTHER" id="PTHR43599:SF3">
    <property type="entry name" value="SI:DKEY-6E2.2"/>
    <property type="match status" value="1"/>
</dbReference>
<feature type="domain" description="SAICAR synthetase/ADE2 N-terminal" evidence="7">
    <location>
        <begin position="1"/>
        <end position="119"/>
    </location>
</feature>
<name>A0A382S5B9_9ZZZZ</name>
<organism evidence="8">
    <name type="scientific">marine metagenome</name>
    <dbReference type="NCBI Taxonomy" id="408172"/>
    <lineage>
        <taxon>unclassified sequences</taxon>
        <taxon>metagenomes</taxon>
        <taxon>ecological metagenomes</taxon>
    </lineage>
</organism>
<dbReference type="PROSITE" id="PS01058">
    <property type="entry name" value="SAICAR_SYNTHETASE_2"/>
    <property type="match status" value="1"/>
</dbReference>
<reference evidence="8" key="1">
    <citation type="submission" date="2018-05" db="EMBL/GenBank/DDBJ databases">
        <authorList>
            <person name="Lanie J.A."/>
            <person name="Ng W.-L."/>
            <person name="Kazmierczak K.M."/>
            <person name="Andrzejewski T.M."/>
            <person name="Davidsen T.M."/>
            <person name="Wayne K.J."/>
            <person name="Tettelin H."/>
            <person name="Glass J.I."/>
            <person name="Rusch D."/>
            <person name="Podicherti R."/>
            <person name="Tsui H.-C.T."/>
            <person name="Winkler M.E."/>
        </authorList>
    </citation>
    <scope>NUCLEOTIDE SEQUENCE</scope>
</reference>
<gene>
    <name evidence="8" type="ORF">METZ01_LOCUS357529</name>
</gene>
<evidence type="ECO:0000256" key="1">
    <source>
        <dbReference type="ARBA" id="ARBA00004672"/>
    </source>
</evidence>
<dbReference type="EC" id="6.3.2.6" evidence="2"/>
<dbReference type="GO" id="GO:0005524">
    <property type="term" value="F:ATP binding"/>
    <property type="evidence" value="ECO:0007669"/>
    <property type="project" value="UniProtKB-KW"/>
</dbReference>
<evidence type="ECO:0000313" key="8">
    <source>
        <dbReference type="EMBL" id="SVD04675.1"/>
    </source>
</evidence>
<keyword evidence="3" id="KW-0436">Ligase</keyword>
<keyword evidence="5" id="KW-0658">Purine biosynthesis</keyword>
<dbReference type="InterPro" id="IPR050089">
    <property type="entry name" value="SAICAR_synthetase"/>
</dbReference>
<dbReference type="GO" id="GO:0005829">
    <property type="term" value="C:cytosol"/>
    <property type="evidence" value="ECO:0007669"/>
    <property type="project" value="TreeGrafter"/>
</dbReference>
<evidence type="ECO:0000256" key="3">
    <source>
        <dbReference type="ARBA" id="ARBA00022598"/>
    </source>
</evidence>
<evidence type="ECO:0000259" key="7">
    <source>
        <dbReference type="Pfam" id="PF01259"/>
    </source>
</evidence>
<feature type="non-terminal residue" evidence="8">
    <location>
        <position position="1"/>
    </location>
</feature>
<keyword evidence="6" id="KW-0067">ATP-binding</keyword>